<protein>
    <submittedName>
        <fullName evidence="3">Uncharacterized protein</fullName>
    </submittedName>
</protein>
<gene>
    <name evidence="3" type="ORF">AWC31_30935</name>
</gene>
<evidence type="ECO:0000313" key="3">
    <source>
        <dbReference type="EMBL" id="ORX12407.1"/>
    </source>
</evidence>
<organism evidence="3 4">
    <name type="scientific">Mycolicibacterium wolinskyi</name>
    <dbReference type="NCBI Taxonomy" id="59750"/>
    <lineage>
        <taxon>Bacteria</taxon>
        <taxon>Bacillati</taxon>
        <taxon>Actinomycetota</taxon>
        <taxon>Actinomycetes</taxon>
        <taxon>Mycobacteriales</taxon>
        <taxon>Mycobacteriaceae</taxon>
        <taxon>Mycolicibacterium</taxon>
    </lineage>
</organism>
<evidence type="ECO:0000256" key="1">
    <source>
        <dbReference type="SAM" id="MobiDB-lite"/>
    </source>
</evidence>
<evidence type="ECO:0000313" key="4">
    <source>
        <dbReference type="Proteomes" id="UP000193964"/>
    </source>
</evidence>
<feature type="chain" id="PRO_5038509642" evidence="2">
    <location>
        <begin position="29"/>
        <end position="109"/>
    </location>
</feature>
<accession>A0A1X2F1W5</accession>
<evidence type="ECO:0000256" key="2">
    <source>
        <dbReference type="SAM" id="SignalP"/>
    </source>
</evidence>
<feature type="signal peptide" evidence="2">
    <location>
        <begin position="1"/>
        <end position="28"/>
    </location>
</feature>
<proteinExistence type="predicted"/>
<dbReference type="AlphaFoldDB" id="A0A1X2F1W5"/>
<sequence>MQDSSATESFSCCTAAAAAMFLALRAMAGGHAESWLTHGVSLTGLTPRFITAELTMAPLNLAMAELIPIYEKSLADALAEIDSLWAQAQSTPDRAHPWPPNPRRPEEVR</sequence>
<feature type="region of interest" description="Disordered" evidence="1">
    <location>
        <begin position="89"/>
        <end position="109"/>
    </location>
</feature>
<comment type="caution">
    <text evidence="3">The sequence shown here is derived from an EMBL/GenBank/DDBJ whole genome shotgun (WGS) entry which is preliminary data.</text>
</comment>
<reference evidence="3 4" key="1">
    <citation type="submission" date="2016-01" db="EMBL/GenBank/DDBJ databases">
        <title>The new phylogeny of the genus Mycobacterium.</title>
        <authorList>
            <person name="Tarcisio F."/>
            <person name="Conor M."/>
            <person name="Antonella G."/>
            <person name="Elisabetta G."/>
            <person name="Giulia F.S."/>
            <person name="Sara T."/>
            <person name="Anna F."/>
            <person name="Clotilde B."/>
            <person name="Roberto B."/>
            <person name="Veronica D.S."/>
            <person name="Fabio R."/>
            <person name="Monica P."/>
            <person name="Olivier J."/>
            <person name="Enrico T."/>
            <person name="Nicola S."/>
        </authorList>
    </citation>
    <scope>NUCLEOTIDE SEQUENCE [LARGE SCALE GENOMIC DNA]</scope>
    <source>
        <strain evidence="3 4">ATCC 700010</strain>
    </source>
</reference>
<dbReference type="Proteomes" id="UP000193964">
    <property type="component" value="Unassembled WGS sequence"/>
</dbReference>
<keyword evidence="2" id="KW-0732">Signal</keyword>
<dbReference type="EMBL" id="LQQA01000029">
    <property type="protein sequence ID" value="ORX12407.1"/>
    <property type="molecule type" value="Genomic_DNA"/>
</dbReference>
<name>A0A1X2F1W5_9MYCO</name>